<sequence>MKNHHALSASILLVSRWPWSIWPAAGLAFRRSVRHQAFEASFDQDELAEARKWHQSFQPMSLPEGNTSFSRSSGPGGQHVNKTESKATTTWPVTQLLGVLPKLLHSGVRDLKYYSRRNDCLTIQAQTQRSRSANADENHQKLFEEIQGLYRRTVPGETRPEKAKKYAALKKGANEARMKSKKLQSSKKSSRRGTLD</sequence>
<protein>
    <submittedName>
        <fullName evidence="1">Uncharacterized protein</fullName>
    </submittedName>
</protein>
<dbReference type="EMBL" id="JAGIZQ010000006">
    <property type="protein sequence ID" value="KAH6623569.1"/>
    <property type="molecule type" value="Genomic_DNA"/>
</dbReference>
<organism evidence="1 2">
    <name type="scientific">Chaetomium tenue</name>
    <dbReference type="NCBI Taxonomy" id="1854479"/>
    <lineage>
        <taxon>Eukaryota</taxon>
        <taxon>Fungi</taxon>
        <taxon>Dikarya</taxon>
        <taxon>Ascomycota</taxon>
        <taxon>Pezizomycotina</taxon>
        <taxon>Sordariomycetes</taxon>
        <taxon>Sordariomycetidae</taxon>
        <taxon>Sordariales</taxon>
        <taxon>Chaetomiaceae</taxon>
        <taxon>Chaetomium</taxon>
    </lineage>
</organism>
<reference evidence="1 2" key="1">
    <citation type="journal article" date="2021" name="Nat. Commun.">
        <title>Genetic determinants of endophytism in the Arabidopsis root mycobiome.</title>
        <authorList>
            <person name="Mesny F."/>
            <person name="Miyauchi S."/>
            <person name="Thiergart T."/>
            <person name="Pickel B."/>
            <person name="Atanasova L."/>
            <person name="Karlsson M."/>
            <person name="Huettel B."/>
            <person name="Barry K.W."/>
            <person name="Haridas S."/>
            <person name="Chen C."/>
            <person name="Bauer D."/>
            <person name="Andreopoulos W."/>
            <person name="Pangilinan J."/>
            <person name="LaButti K."/>
            <person name="Riley R."/>
            <person name="Lipzen A."/>
            <person name="Clum A."/>
            <person name="Drula E."/>
            <person name="Henrissat B."/>
            <person name="Kohler A."/>
            <person name="Grigoriev I.V."/>
            <person name="Martin F.M."/>
            <person name="Hacquard S."/>
        </authorList>
    </citation>
    <scope>NUCLEOTIDE SEQUENCE [LARGE SCALE GENOMIC DNA]</scope>
    <source>
        <strain evidence="1 2">MPI-SDFR-AT-0079</strain>
    </source>
</reference>
<evidence type="ECO:0000313" key="1">
    <source>
        <dbReference type="EMBL" id="KAH6623569.1"/>
    </source>
</evidence>
<accession>A0ACB7NYN0</accession>
<dbReference type="Proteomes" id="UP000724584">
    <property type="component" value="Unassembled WGS sequence"/>
</dbReference>
<name>A0ACB7NYN0_9PEZI</name>
<evidence type="ECO:0000313" key="2">
    <source>
        <dbReference type="Proteomes" id="UP000724584"/>
    </source>
</evidence>
<comment type="caution">
    <text evidence="1">The sequence shown here is derived from an EMBL/GenBank/DDBJ whole genome shotgun (WGS) entry which is preliminary data.</text>
</comment>
<keyword evidence="2" id="KW-1185">Reference proteome</keyword>
<gene>
    <name evidence="1" type="ORF">F5144DRAFT_583653</name>
</gene>
<proteinExistence type="predicted"/>